<dbReference type="EMBL" id="JAPFCC010000001">
    <property type="protein sequence ID" value="MCW7552772.1"/>
    <property type="molecule type" value="Genomic_DNA"/>
</dbReference>
<dbReference type="RefSeq" id="WP_262567695.1">
    <property type="nucleotide sequence ID" value="NZ_JAPFCC010000001.1"/>
</dbReference>
<evidence type="ECO:0000313" key="2">
    <source>
        <dbReference type="EMBL" id="MCW7552772.1"/>
    </source>
</evidence>
<reference evidence="2 3" key="1">
    <citation type="submission" date="2022-10" db="EMBL/GenBank/DDBJ databases">
        <title>High-quality genome sequences of two octocoral-associated bacteria, Endozoicomonas euniceicola EF212 and Endozoicomonas gorgoniicola PS125.</title>
        <authorList>
            <person name="Chiou Y.-J."/>
            <person name="Chen Y.-H."/>
        </authorList>
    </citation>
    <scope>NUCLEOTIDE SEQUENCE [LARGE SCALE GENOMIC DNA]</scope>
    <source>
        <strain evidence="2 3">PS125</strain>
    </source>
</reference>
<dbReference type="InterPro" id="IPR001633">
    <property type="entry name" value="EAL_dom"/>
</dbReference>
<dbReference type="PROSITE" id="PS50883">
    <property type="entry name" value="EAL"/>
    <property type="match status" value="1"/>
</dbReference>
<evidence type="ECO:0000313" key="3">
    <source>
        <dbReference type="Proteomes" id="UP001209854"/>
    </source>
</evidence>
<feature type="domain" description="EAL" evidence="1">
    <location>
        <begin position="1"/>
        <end position="85"/>
    </location>
</feature>
<dbReference type="Proteomes" id="UP001209854">
    <property type="component" value="Unassembled WGS sequence"/>
</dbReference>
<accession>A0ABT3MTQ8</accession>
<name>A0ABT3MTQ8_9GAMM</name>
<gene>
    <name evidence="2" type="ORF">NX722_08975</name>
</gene>
<comment type="caution">
    <text evidence="2">The sequence shown here is derived from an EMBL/GenBank/DDBJ whole genome shotgun (WGS) entry which is preliminary data.</text>
</comment>
<evidence type="ECO:0000259" key="1">
    <source>
        <dbReference type="PROSITE" id="PS50883"/>
    </source>
</evidence>
<proteinExistence type="predicted"/>
<keyword evidence="3" id="KW-1185">Reference proteome</keyword>
<organism evidence="2 3">
    <name type="scientific">Endozoicomonas gorgoniicola</name>
    <dbReference type="NCBI Taxonomy" id="1234144"/>
    <lineage>
        <taxon>Bacteria</taxon>
        <taxon>Pseudomonadati</taxon>
        <taxon>Pseudomonadota</taxon>
        <taxon>Gammaproteobacteria</taxon>
        <taxon>Oceanospirillales</taxon>
        <taxon>Endozoicomonadaceae</taxon>
        <taxon>Endozoicomonas</taxon>
    </lineage>
</organism>
<sequence>MSFTSIKPDHCFVFSYNKLDAPAIMQQMFRYRKTKGFTVVADLMPPSKDCEDFLKRIHCLERMAGFGASQPAYASDYVGFVERQRASVNSALK</sequence>
<protein>
    <recommendedName>
        <fullName evidence="1">EAL domain-containing protein</fullName>
    </recommendedName>
</protein>